<evidence type="ECO:0000256" key="3">
    <source>
        <dbReference type="ARBA" id="ARBA00022729"/>
    </source>
</evidence>
<keyword evidence="3" id="KW-0732">Signal</keyword>
<dbReference type="Gene3D" id="3.40.190.10">
    <property type="entry name" value="Periplasmic binding protein-like II"/>
    <property type="match status" value="1"/>
</dbReference>
<evidence type="ECO:0000256" key="2">
    <source>
        <dbReference type="ARBA" id="ARBA00005695"/>
    </source>
</evidence>
<dbReference type="SUPFAM" id="SSF53850">
    <property type="entry name" value="Periplasmic binding protein-like II"/>
    <property type="match status" value="1"/>
</dbReference>
<accession>A0ABT1DBD7</accession>
<dbReference type="EMBL" id="JAFIRR010000157">
    <property type="protein sequence ID" value="MCO6418892.1"/>
    <property type="molecule type" value="Genomic_DNA"/>
</dbReference>
<feature type="domain" description="Solute-binding protein family 5" evidence="4">
    <location>
        <begin position="78"/>
        <end position="432"/>
    </location>
</feature>
<comment type="subcellular location">
    <subcellularLocation>
        <location evidence="1">Periplasm</location>
    </subcellularLocation>
</comment>
<evidence type="ECO:0000313" key="6">
    <source>
        <dbReference type="Proteomes" id="UP001523392"/>
    </source>
</evidence>
<dbReference type="PANTHER" id="PTHR30290">
    <property type="entry name" value="PERIPLASMIC BINDING COMPONENT OF ABC TRANSPORTER"/>
    <property type="match status" value="1"/>
</dbReference>
<dbReference type="PANTHER" id="PTHR30290:SF38">
    <property type="entry name" value="D,D-DIPEPTIDE-BINDING PERIPLASMIC PROTEIN DDPA-RELATED"/>
    <property type="match status" value="1"/>
</dbReference>
<comment type="similarity">
    <text evidence="2">Belongs to the bacterial solute-binding protein 5 family.</text>
</comment>
<keyword evidence="6" id="KW-1185">Reference proteome</keyword>
<evidence type="ECO:0000259" key="4">
    <source>
        <dbReference type="Pfam" id="PF00496"/>
    </source>
</evidence>
<dbReference type="NCBIfam" id="TIGR01409">
    <property type="entry name" value="TAT_signal_seq"/>
    <property type="match status" value="1"/>
</dbReference>
<evidence type="ECO:0000313" key="5">
    <source>
        <dbReference type="EMBL" id="MCO6418892.1"/>
    </source>
</evidence>
<dbReference type="InterPro" id="IPR006311">
    <property type="entry name" value="TAT_signal"/>
</dbReference>
<proteinExistence type="inferred from homology"/>
<evidence type="ECO:0000256" key="1">
    <source>
        <dbReference type="ARBA" id="ARBA00004418"/>
    </source>
</evidence>
<dbReference type="InterPro" id="IPR039424">
    <property type="entry name" value="SBP_5"/>
</dbReference>
<dbReference type="CDD" id="cd08502">
    <property type="entry name" value="PBP2_NikA_DppA_OppA_like_16"/>
    <property type="match status" value="1"/>
</dbReference>
<name>A0ABT1DBD7_9PROT</name>
<organism evidence="5 6">
    <name type="scientific">Siccirubricoccus soli</name>
    <dbReference type="NCBI Taxonomy" id="2899147"/>
    <lineage>
        <taxon>Bacteria</taxon>
        <taxon>Pseudomonadati</taxon>
        <taxon>Pseudomonadota</taxon>
        <taxon>Alphaproteobacteria</taxon>
        <taxon>Acetobacterales</taxon>
        <taxon>Roseomonadaceae</taxon>
        <taxon>Siccirubricoccus</taxon>
    </lineage>
</organism>
<gene>
    <name evidence="5" type="ORF">JYK14_22425</name>
</gene>
<dbReference type="PROSITE" id="PS51318">
    <property type="entry name" value="TAT"/>
    <property type="match status" value="1"/>
</dbReference>
<dbReference type="InterPro" id="IPR019546">
    <property type="entry name" value="TAT_signal_bac_arc"/>
</dbReference>
<dbReference type="Gene3D" id="3.10.105.10">
    <property type="entry name" value="Dipeptide-binding Protein, Domain 3"/>
    <property type="match status" value="1"/>
</dbReference>
<reference evidence="5 6" key="1">
    <citation type="submission" date="2021-12" db="EMBL/GenBank/DDBJ databases">
        <title>Siccirubricoccus leaddurans sp. nov., a high concentration Zn2+ tolerance bacterium.</title>
        <authorList>
            <person name="Cao Y."/>
        </authorList>
    </citation>
    <scope>NUCLEOTIDE SEQUENCE [LARGE SCALE GENOMIC DNA]</scope>
    <source>
        <strain evidence="5 6">KC 17139</strain>
    </source>
</reference>
<dbReference type="InterPro" id="IPR000914">
    <property type="entry name" value="SBP_5_dom"/>
</dbReference>
<protein>
    <submittedName>
        <fullName evidence="5">ABC transporter substrate-binding protein</fullName>
    </submittedName>
</protein>
<dbReference type="Pfam" id="PF00496">
    <property type="entry name" value="SBP_bac_5"/>
    <property type="match status" value="1"/>
</dbReference>
<dbReference type="RefSeq" id="WP_252955520.1">
    <property type="nucleotide sequence ID" value="NZ_JAFIRR010000157.1"/>
</dbReference>
<comment type="caution">
    <text evidence="5">The sequence shown here is derived from an EMBL/GenBank/DDBJ whole genome shotgun (WGS) entry which is preliminary data.</text>
</comment>
<dbReference type="Proteomes" id="UP001523392">
    <property type="component" value="Unassembled WGS sequence"/>
</dbReference>
<sequence>MERRNFLKATAAAGALGGMAGLAGPALSQGAAARTLRFVPQANLANFDPIWGTQYVVRNASAMVWDTLYGVDEKLAVQRQMVEGEEVSPDGLTWTIRLRPGLKFHDNEPVLAKDVVASITRWMPRDPMGQMLKVIQQELVAVDDRTLRWVLKKPYPKLTYALGKTNTPICFIMPERIAKTDSFTQISDYVGSGPFRFLRNEWVPGARAAFGKFDGYVPRQEPASWLAGGKRAMVDRIEWHVMPDPATASAALQNGEVDWWENPITDLIPTLKRSRNIAVDIADPLGNIGSFRMNHLTPPFSNLKARQAVLMAMSQEDYMRALVGDDNNLWRALPGYFTPGTPLYTEEGGEVLKGPRNLDAAKKLLAESGYSGQPVTCLVAQDQPITKSMGDVTADLLKRLGMNVDFVATDWGTVGQRRAMKNPVGQGGWSMFHSWHAGADCVNPAAYNAIRANGDGAWFGWPNIPIVEQAVAEWFDAPDLAAEKVVMGKLNRVALENVVYAPTGFFLGYQAWRRNVSGVVKGPLPFFWGVSKS</sequence>